<reference evidence="1 2" key="1">
    <citation type="journal article" date="2021" name="Hortic Res">
        <title>High-quality reference genome and annotation aids understanding of berry development for evergreen blueberry (Vaccinium darrowii).</title>
        <authorList>
            <person name="Yu J."/>
            <person name="Hulse-Kemp A.M."/>
            <person name="Babiker E."/>
            <person name="Staton M."/>
        </authorList>
    </citation>
    <scope>NUCLEOTIDE SEQUENCE [LARGE SCALE GENOMIC DNA]</scope>
    <source>
        <strain evidence="2">cv. NJ 8807/NJ 8810</strain>
        <tissue evidence="1">Young leaf</tissue>
    </source>
</reference>
<proteinExistence type="predicted"/>
<evidence type="ECO:0000313" key="2">
    <source>
        <dbReference type="Proteomes" id="UP000828048"/>
    </source>
</evidence>
<sequence length="350" mass="39339">MATTMSTTIKDSRLTARFCRCRIAYEFNPPLLQVFLPGSLIQVYERSCPFIPCRENADTSKDGLPVEGQIVPLGSWPELKQYITECILSWCLDSILLHLFALLLNSLPKSYISTIPKHVQDALVDKFIDLVSVNPFDSDCVTYNIAKASFCVIVHFPSDNRLVRLFQVVADNVLDFIISEQDMGDALLEEMVTFACAPEWTMKEITNSLYTLMIQLIKHPSFLLHTKQIALTVLHIVAQVHKTCAQTISESLESFKTKLKPETQTHVLEAHLKIADSIVAEELTQKKPLQSHLPNMVNAVEISKACVKTMETLLKGLDDLKCLKNAFVDRYGPPSNAFTALPLIRCGFHL</sequence>
<dbReference type="EMBL" id="CM037156">
    <property type="protein sequence ID" value="KAH7838045.1"/>
    <property type="molecule type" value="Genomic_DNA"/>
</dbReference>
<evidence type="ECO:0000313" key="1">
    <source>
        <dbReference type="EMBL" id="KAH7838045.1"/>
    </source>
</evidence>
<accession>A0ACB7XBK3</accession>
<name>A0ACB7XBK3_9ERIC</name>
<protein>
    <submittedName>
        <fullName evidence="1">Uncharacterized protein</fullName>
    </submittedName>
</protein>
<dbReference type="Proteomes" id="UP000828048">
    <property type="component" value="Chromosome 6"/>
</dbReference>
<gene>
    <name evidence="1" type="ORF">Vadar_021436</name>
</gene>
<keyword evidence="2" id="KW-1185">Reference proteome</keyword>
<comment type="caution">
    <text evidence="1">The sequence shown here is derived from an EMBL/GenBank/DDBJ whole genome shotgun (WGS) entry which is preliminary data.</text>
</comment>
<organism evidence="1 2">
    <name type="scientific">Vaccinium darrowii</name>
    <dbReference type="NCBI Taxonomy" id="229202"/>
    <lineage>
        <taxon>Eukaryota</taxon>
        <taxon>Viridiplantae</taxon>
        <taxon>Streptophyta</taxon>
        <taxon>Embryophyta</taxon>
        <taxon>Tracheophyta</taxon>
        <taxon>Spermatophyta</taxon>
        <taxon>Magnoliopsida</taxon>
        <taxon>eudicotyledons</taxon>
        <taxon>Gunneridae</taxon>
        <taxon>Pentapetalae</taxon>
        <taxon>asterids</taxon>
        <taxon>Ericales</taxon>
        <taxon>Ericaceae</taxon>
        <taxon>Vaccinioideae</taxon>
        <taxon>Vaccinieae</taxon>
        <taxon>Vaccinium</taxon>
    </lineage>
</organism>